<dbReference type="Proteomes" id="UP000694388">
    <property type="component" value="Unplaced"/>
</dbReference>
<sequence length="213" mass="23450">MVCLSFAPLHVQEQQVHALEKGMQQAERTAGELHAAARSEMHALAGKSEQAQACVAEFKSIVRVLAIELQQQVNEVRAALLHREQRDANVSVAVSQAKILAASILNLSESELSEIMDANQMAETCEDEVWMQQLDIILDSQPPFSVALQQHLREKRQERARLASQLQQQDATPQHKRQPPKSGAKSSWIHQGSAVTVRVPIGPHGLGHSPSSL</sequence>
<reference evidence="2" key="1">
    <citation type="submission" date="2025-08" db="UniProtKB">
        <authorList>
            <consortium name="Ensembl"/>
        </authorList>
    </citation>
    <scope>IDENTIFICATION</scope>
</reference>
<dbReference type="GO" id="GO:0005813">
    <property type="term" value="C:centrosome"/>
    <property type="evidence" value="ECO:0007669"/>
    <property type="project" value="TreeGrafter"/>
</dbReference>
<dbReference type="PANTHER" id="PTHR18957:SF0">
    <property type="entry name" value="CENTLEIN"/>
    <property type="match status" value="1"/>
</dbReference>
<dbReference type="PANTHER" id="PTHR18957">
    <property type="entry name" value="CENTLEIN"/>
    <property type="match status" value="1"/>
</dbReference>
<dbReference type="GO" id="GO:0010457">
    <property type="term" value="P:centriole-centriole cohesion"/>
    <property type="evidence" value="ECO:0007669"/>
    <property type="project" value="TreeGrafter"/>
</dbReference>
<dbReference type="Ensembl" id="ENSEBUT00000012252.1">
    <property type="protein sequence ID" value="ENSEBUP00000011678.1"/>
    <property type="gene ID" value="ENSEBUG00000007482.1"/>
</dbReference>
<accession>A0A8C4Q8J6</accession>
<name>A0A8C4Q8J6_EPTBU</name>
<evidence type="ECO:0000313" key="3">
    <source>
        <dbReference type="Proteomes" id="UP000694388"/>
    </source>
</evidence>
<evidence type="ECO:0000256" key="1">
    <source>
        <dbReference type="SAM" id="MobiDB-lite"/>
    </source>
</evidence>
<dbReference type="GO" id="GO:0005814">
    <property type="term" value="C:centriole"/>
    <property type="evidence" value="ECO:0007669"/>
    <property type="project" value="TreeGrafter"/>
</dbReference>
<keyword evidence="3" id="KW-1185">Reference proteome</keyword>
<organism evidence="2 3">
    <name type="scientific">Eptatretus burgeri</name>
    <name type="common">Inshore hagfish</name>
    <dbReference type="NCBI Taxonomy" id="7764"/>
    <lineage>
        <taxon>Eukaryota</taxon>
        <taxon>Metazoa</taxon>
        <taxon>Chordata</taxon>
        <taxon>Craniata</taxon>
        <taxon>Vertebrata</taxon>
        <taxon>Cyclostomata</taxon>
        <taxon>Myxini</taxon>
        <taxon>Myxiniformes</taxon>
        <taxon>Myxinidae</taxon>
        <taxon>Eptatretinae</taxon>
        <taxon>Eptatretus</taxon>
    </lineage>
</organism>
<evidence type="ECO:0000313" key="2">
    <source>
        <dbReference type="Ensembl" id="ENSEBUP00000011678.1"/>
    </source>
</evidence>
<dbReference type="InterPro" id="IPR038810">
    <property type="entry name" value="CNTLN"/>
</dbReference>
<reference evidence="2" key="2">
    <citation type="submission" date="2025-09" db="UniProtKB">
        <authorList>
            <consortium name="Ensembl"/>
        </authorList>
    </citation>
    <scope>IDENTIFICATION</scope>
</reference>
<dbReference type="AlphaFoldDB" id="A0A8C4Q8J6"/>
<feature type="region of interest" description="Disordered" evidence="1">
    <location>
        <begin position="157"/>
        <end position="189"/>
    </location>
</feature>
<protein>
    <submittedName>
        <fullName evidence="2">Uncharacterized protein</fullName>
    </submittedName>
</protein>
<proteinExistence type="predicted"/>